<feature type="coiled-coil region" evidence="1">
    <location>
        <begin position="780"/>
        <end position="807"/>
    </location>
</feature>
<dbReference type="EMBL" id="LC738881">
    <property type="protein sequence ID" value="BDT63161.1"/>
    <property type="molecule type" value="Genomic_DNA"/>
</dbReference>
<feature type="region of interest" description="Disordered" evidence="2">
    <location>
        <begin position="394"/>
        <end position="435"/>
    </location>
</feature>
<protein>
    <submittedName>
        <fullName evidence="3">Wsv079-like protein</fullName>
    </submittedName>
</protein>
<evidence type="ECO:0000313" key="3">
    <source>
        <dbReference type="EMBL" id="BDT63161.1"/>
    </source>
</evidence>
<feature type="compositionally biased region" description="Basic residues" evidence="2">
    <location>
        <begin position="603"/>
        <end position="612"/>
    </location>
</feature>
<keyword evidence="1" id="KW-0175">Coiled coil</keyword>
<feature type="compositionally biased region" description="Acidic residues" evidence="2">
    <location>
        <begin position="651"/>
        <end position="663"/>
    </location>
</feature>
<feature type="region of interest" description="Disordered" evidence="2">
    <location>
        <begin position="177"/>
        <end position="200"/>
    </location>
</feature>
<proteinExistence type="predicted"/>
<feature type="region of interest" description="Disordered" evidence="2">
    <location>
        <begin position="56"/>
        <end position="79"/>
    </location>
</feature>
<sequence length="810" mass="90037">MDLMAASSLELKRQELQTNQVLEEVPGGAVAAAAFWTAINSMAAYVEANTAAERQQRESRQQQLQLEVAGPSSAPPERPWRLQAVDFGRTQGQRRMAAERARERIYSQTLRRLPGGYSTLGEDTAATSGDENFSCYIPSQASEREAETGHDDNPESDACCAFGPSCTTARFGQAEEGGASLGDGNGSGIGIGNDNGDGKGDRDRDEVCMVCLQPRKEFNWIRPDDCKSHTHMTCFLEWRFNTADNRECRPKGCLLCKQYIPCEYVFLEMERLLEKYALAQYRDRVAWKNSRRGPDERFVGEDPPEWSYFVFRTVGPGHVVRLKPLGTSESLKGYLFCSRRRLEHTFRQVRLAEKLSLGSEYFEEMYTLAFTGTYAQKVPPPYYKGALLEWQRPIPARPSSPPGNGHSSIDICEMPGVIDAPPASPARTSPQPEYVDRDSDIELPEIQSPAPSTAQTSPQPEYVDRDSDIELPEVESPAPSTARPPSPPPEYSEEEPDIIDPLSPRSAWSSDNLEYIDSPPTSPARTSPPLVYGDSDDEDLPNLIGSPPTSPGRHSPRPGHGDSDSDIEIIDTPPPSSSADSSQPQRVSIAGPMPRLERLIPRPARRILRGRRTLPQTAERPSAPLEEEVIAPFEPQILRDERVPPSGDDGFSSDDDPLLEGEEAPLTTHAAASGSPESQVSAGAQERRSIRSRRAIGRHRLRYRRLNATDAMLRRNLTNVISFEEQCRTIFGEALGSLKNLLVSQEKSNQVLIRMATARNHLVQAMGYPGQEEFWVREGVRTVGEELKSSRERLKRLERQIVHLAHVSPI</sequence>
<organism evidence="3">
    <name type="scientific">Sicyonia whispovirus</name>
    <dbReference type="NCBI Taxonomy" id="2984283"/>
    <lineage>
        <taxon>Viruses</taxon>
        <taxon>Viruses incertae sedis</taxon>
        <taxon>Naldaviricetes</taxon>
        <taxon>Nimaviridae</taxon>
        <taxon>Whispovirus</taxon>
    </lineage>
</organism>
<feature type="region of interest" description="Disordered" evidence="2">
    <location>
        <begin position="473"/>
        <end position="691"/>
    </location>
</feature>
<reference evidence="3" key="1">
    <citation type="submission" date="2022-10" db="EMBL/GenBank/DDBJ databases">
        <title>Genome sequences of endogenous nimaviruses in decapod crustaceans.</title>
        <authorList>
            <person name="Kawato S."/>
            <person name="Nozaki R."/>
            <person name="Kondo H."/>
            <person name="Hirono I."/>
        </authorList>
    </citation>
    <scope>NUCLEOTIDE SEQUENCE</scope>
    <source>
        <strain evidence="3">Fukuoka2019</strain>
    </source>
</reference>
<evidence type="ECO:0000256" key="2">
    <source>
        <dbReference type="SAM" id="MobiDB-lite"/>
    </source>
</evidence>
<feature type="compositionally biased region" description="Gly residues" evidence="2">
    <location>
        <begin position="179"/>
        <end position="195"/>
    </location>
</feature>
<name>A0A9C7C9G9_9VIRU</name>
<accession>A0A9C7C9G9</accession>
<evidence type="ECO:0000256" key="1">
    <source>
        <dbReference type="SAM" id="Coils"/>
    </source>
</evidence>